<protein>
    <submittedName>
        <fullName evidence="1">Uncharacterized protein</fullName>
    </submittedName>
</protein>
<reference evidence="1" key="1">
    <citation type="journal article" date="2005" name="Environ. Microbiol.">
        <title>Genetic and functional properties of uncultivated thermophilic crenarchaeotes from a subsurface gold mine as revealed by analysis of genome fragments.</title>
        <authorList>
            <person name="Nunoura T."/>
            <person name="Hirayama H."/>
            <person name="Takami H."/>
            <person name="Oida H."/>
            <person name="Nishi S."/>
            <person name="Shimamura S."/>
            <person name="Suzuki Y."/>
            <person name="Inagaki F."/>
            <person name="Takai K."/>
            <person name="Nealson K.H."/>
            <person name="Horikoshi K."/>
        </authorList>
    </citation>
    <scope>NUCLEOTIDE SEQUENCE</scope>
</reference>
<proteinExistence type="predicted"/>
<dbReference type="SUPFAM" id="SSF51126">
    <property type="entry name" value="Pectin lyase-like"/>
    <property type="match status" value="1"/>
</dbReference>
<dbReference type="InterPro" id="IPR011050">
    <property type="entry name" value="Pectin_lyase_fold/virulence"/>
</dbReference>
<sequence>MKDILLVLAAAVVGLVGLSGTTPHRELGNTVDQERPFVVHVPRDFPTIQQAVDAVAEGGTVLIGPGLYRENLVITKSLRLIGMGQEQVVIQGVDDQKPVVFVTSQTPLQFFLQGLTITREQLPNPNLPLSFLPSGTGIFLGGPIQATLRQLTMTNNVGGVVVFPLLEYNEELLHFQPQAILEDVSLAHNGGAVLAVSASLVIVRSTVTENEIGIMGDNLYLTYSTVRRNRFWGIRLSLPSSTFGPRY</sequence>
<gene>
    <name evidence="1" type="ORF">HGMM_OP2C001</name>
</gene>
<accession>H5SQT4</accession>
<feature type="non-terminal residue" evidence="1">
    <location>
        <position position="247"/>
    </location>
</feature>
<evidence type="ECO:0000313" key="1">
    <source>
        <dbReference type="EMBL" id="BAL58451.1"/>
    </source>
</evidence>
<dbReference type="AlphaFoldDB" id="H5SQT4"/>
<name>H5SQT4_ACEAU</name>
<dbReference type="EMBL" id="AP011801">
    <property type="protein sequence ID" value="BAL58451.1"/>
    <property type="molecule type" value="Genomic_DNA"/>
</dbReference>
<dbReference type="Gene3D" id="2.160.20.10">
    <property type="entry name" value="Single-stranded right-handed beta-helix, Pectin lyase-like"/>
    <property type="match status" value="1"/>
</dbReference>
<reference evidence="1" key="2">
    <citation type="journal article" date="2012" name="PLoS ONE">
        <title>A Deeply Branching Thermophilic Bacterium with an Ancient Acetyl-CoA Pathway Dominates a Subsurface Ecosystem.</title>
        <authorList>
            <person name="Takami H."/>
            <person name="Noguchi H."/>
            <person name="Takaki Y."/>
            <person name="Uchiyama I."/>
            <person name="Toyoda A."/>
            <person name="Nishi S."/>
            <person name="Chee G.-J."/>
            <person name="Arai W."/>
            <person name="Nunoura T."/>
            <person name="Itoh T."/>
            <person name="Hattori M."/>
            <person name="Takai K."/>
        </authorList>
    </citation>
    <scope>NUCLEOTIDE SEQUENCE</scope>
</reference>
<dbReference type="InterPro" id="IPR012334">
    <property type="entry name" value="Pectin_lyas_fold"/>
</dbReference>
<organism evidence="1">
    <name type="scientific">Acetithermum autotrophicum</name>
    <dbReference type="NCBI Taxonomy" id="1446466"/>
    <lineage>
        <taxon>Bacteria</taxon>
        <taxon>Candidatus Bipolaricaulota</taxon>
        <taxon>Candidatus Acetithermum</taxon>
    </lineage>
</organism>